<keyword evidence="3" id="KW-0479">Metal-binding</keyword>
<gene>
    <name evidence="7" type="ORF">D6B99_01920</name>
</gene>
<keyword evidence="2 3" id="KW-0186">Copper</keyword>
<dbReference type="SUPFAM" id="SSF52833">
    <property type="entry name" value="Thioredoxin-like"/>
    <property type="match status" value="1"/>
</dbReference>
<proteinExistence type="inferred from homology"/>
<evidence type="ECO:0000313" key="8">
    <source>
        <dbReference type="Proteomes" id="UP000266118"/>
    </source>
</evidence>
<sequence>MKWKKFLFYAGFFVVVIIVFLFFTFQGNNNWKTKLPILSTVQNFSFITQDGKTFTNQDISGKVCVVNYFFTTCHGICPRMNNNMKKIYEQFKDNPDFRILSHTCMPEVDSASQLKHYADSMGVNTKTWVFLTGRKDSLYNAARDSYLLDDNKNPVQNIKDQFIHTQFFALVDKDGNVRGEIFDGLKEADLDKLKEDITILLKEKQGGRSNFANNIFGNSM</sequence>
<feature type="binding site" evidence="3">
    <location>
        <position position="164"/>
    </location>
    <ligand>
        <name>Cu cation</name>
        <dbReference type="ChEBI" id="CHEBI:23378"/>
    </ligand>
</feature>
<dbReference type="KEGG" id="ark:D6B99_01920"/>
<evidence type="ECO:0000256" key="4">
    <source>
        <dbReference type="PIRSR" id="PIRSR603782-2"/>
    </source>
</evidence>
<dbReference type="PROSITE" id="PS51352">
    <property type="entry name" value="THIOREDOXIN_2"/>
    <property type="match status" value="1"/>
</dbReference>
<dbReference type="Gene3D" id="3.40.30.10">
    <property type="entry name" value="Glutaredoxin"/>
    <property type="match status" value="1"/>
</dbReference>
<evidence type="ECO:0000259" key="6">
    <source>
        <dbReference type="PROSITE" id="PS51352"/>
    </source>
</evidence>
<dbReference type="PANTHER" id="PTHR12151:SF25">
    <property type="entry name" value="LINALOOL DEHYDRATASE_ISOMERASE DOMAIN-CONTAINING PROTEIN"/>
    <property type="match status" value="1"/>
</dbReference>
<evidence type="ECO:0000256" key="5">
    <source>
        <dbReference type="SAM" id="Phobius"/>
    </source>
</evidence>
<reference evidence="7 8" key="1">
    <citation type="submission" date="2018-09" db="EMBL/GenBank/DDBJ databases">
        <title>Arachidicoccus sp. nov., a bacterium isolated from soil.</title>
        <authorList>
            <person name="Weon H.-Y."/>
            <person name="Kwon S.-W."/>
            <person name="Lee S.A."/>
        </authorList>
    </citation>
    <scope>NUCLEOTIDE SEQUENCE [LARGE SCALE GENOMIC DNA]</scope>
    <source>
        <strain evidence="7 8">KIS59-12</strain>
    </source>
</reference>
<feature type="transmembrane region" description="Helical" evidence="5">
    <location>
        <begin position="6"/>
        <end position="25"/>
    </location>
</feature>
<keyword evidence="8" id="KW-1185">Reference proteome</keyword>
<dbReference type="InterPro" id="IPR003782">
    <property type="entry name" value="SCO1/SenC"/>
</dbReference>
<protein>
    <submittedName>
        <fullName evidence="7">SCO family protein</fullName>
    </submittedName>
</protein>
<feature type="binding site" evidence="3">
    <location>
        <position position="73"/>
    </location>
    <ligand>
        <name>Cu cation</name>
        <dbReference type="ChEBI" id="CHEBI:23378"/>
    </ligand>
</feature>
<comment type="similarity">
    <text evidence="1">Belongs to the SCO1/2 family.</text>
</comment>
<accession>A0A386HLI6</accession>
<dbReference type="AlphaFoldDB" id="A0A386HLI6"/>
<evidence type="ECO:0000313" key="7">
    <source>
        <dbReference type="EMBL" id="AYD46479.1"/>
    </source>
</evidence>
<evidence type="ECO:0000256" key="2">
    <source>
        <dbReference type="ARBA" id="ARBA00023008"/>
    </source>
</evidence>
<dbReference type="InterPro" id="IPR036249">
    <property type="entry name" value="Thioredoxin-like_sf"/>
</dbReference>
<feature type="disulfide bond" description="Redox-active" evidence="4">
    <location>
        <begin position="73"/>
        <end position="77"/>
    </location>
</feature>
<dbReference type="OrthoDB" id="9811998at2"/>
<evidence type="ECO:0000256" key="3">
    <source>
        <dbReference type="PIRSR" id="PIRSR603782-1"/>
    </source>
</evidence>
<feature type="domain" description="Thioredoxin" evidence="6">
    <location>
        <begin position="35"/>
        <end position="202"/>
    </location>
</feature>
<keyword evidence="5" id="KW-1133">Transmembrane helix</keyword>
<dbReference type="GO" id="GO:0046872">
    <property type="term" value="F:metal ion binding"/>
    <property type="evidence" value="ECO:0007669"/>
    <property type="project" value="UniProtKB-KW"/>
</dbReference>
<dbReference type="CDD" id="cd02968">
    <property type="entry name" value="SCO"/>
    <property type="match status" value="1"/>
</dbReference>
<dbReference type="EMBL" id="CP032489">
    <property type="protein sequence ID" value="AYD46479.1"/>
    <property type="molecule type" value="Genomic_DNA"/>
</dbReference>
<dbReference type="PANTHER" id="PTHR12151">
    <property type="entry name" value="ELECTRON TRANSPORT PROTIN SCO1/SENC FAMILY MEMBER"/>
    <property type="match status" value="1"/>
</dbReference>
<keyword evidence="5" id="KW-0812">Transmembrane</keyword>
<dbReference type="Pfam" id="PF02630">
    <property type="entry name" value="SCO1-SenC"/>
    <property type="match status" value="1"/>
</dbReference>
<keyword evidence="4" id="KW-1015">Disulfide bond</keyword>
<name>A0A386HLI6_9BACT</name>
<organism evidence="7 8">
    <name type="scientific">Arachidicoccus soli</name>
    <dbReference type="NCBI Taxonomy" id="2341117"/>
    <lineage>
        <taxon>Bacteria</taxon>
        <taxon>Pseudomonadati</taxon>
        <taxon>Bacteroidota</taxon>
        <taxon>Chitinophagia</taxon>
        <taxon>Chitinophagales</taxon>
        <taxon>Chitinophagaceae</taxon>
        <taxon>Arachidicoccus</taxon>
    </lineage>
</organism>
<feature type="binding site" evidence="3">
    <location>
        <position position="77"/>
    </location>
    <ligand>
        <name>Cu cation</name>
        <dbReference type="ChEBI" id="CHEBI:23378"/>
    </ligand>
</feature>
<keyword evidence="5" id="KW-0472">Membrane</keyword>
<dbReference type="InterPro" id="IPR013766">
    <property type="entry name" value="Thioredoxin_domain"/>
</dbReference>
<evidence type="ECO:0000256" key="1">
    <source>
        <dbReference type="ARBA" id="ARBA00010996"/>
    </source>
</evidence>
<dbReference type="Proteomes" id="UP000266118">
    <property type="component" value="Chromosome"/>
</dbReference>